<protein>
    <submittedName>
        <fullName evidence="1">Uncharacterized protein</fullName>
    </submittedName>
</protein>
<accession>A0A6V7TUK3</accession>
<reference evidence="1 2" key="1">
    <citation type="submission" date="2020-08" db="EMBL/GenBank/DDBJ databases">
        <authorList>
            <person name="Koutsovoulos G."/>
            <person name="Danchin GJ E."/>
        </authorList>
    </citation>
    <scope>NUCLEOTIDE SEQUENCE [LARGE SCALE GENOMIC DNA]</scope>
</reference>
<proteinExistence type="predicted"/>
<dbReference type="AlphaFoldDB" id="A0A6V7TUK3"/>
<dbReference type="OrthoDB" id="6077599at2759"/>
<organism evidence="1 2">
    <name type="scientific">Meloidogyne enterolobii</name>
    <name type="common">Root-knot nematode worm</name>
    <name type="synonym">Meloidogyne mayaguensis</name>
    <dbReference type="NCBI Taxonomy" id="390850"/>
    <lineage>
        <taxon>Eukaryota</taxon>
        <taxon>Metazoa</taxon>
        <taxon>Ecdysozoa</taxon>
        <taxon>Nematoda</taxon>
        <taxon>Chromadorea</taxon>
        <taxon>Rhabditida</taxon>
        <taxon>Tylenchina</taxon>
        <taxon>Tylenchomorpha</taxon>
        <taxon>Tylenchoidea</taxon>
        <taxon>Meloidogynidae</taxon>
        <taxon>Meloidogyninae</taxon>
        <taxon>Meloidogyne</taxon>
    </lineage>
</organism>
<name>A0A6V7TUK3_MELEN</name>
<sequence>MQKLAFPEMLSPRADEDSRRDAVNIGLETIKKWTEKNKDKAKKVTGNKLTGTVGHALKWGTVLTIFLFHLPFQSSVRMIHLEHLKEGH</sequence>
<dbReference type="Proteomes" id="UP000580250">
    <property type="component" value="Unassembled WGS sequence"/>
</dbReference>
<comment type="caution">
    <text evidence="1">The sequence shown here is derived from an EMBL/GenBank/DDBJ whole genome shotgun (WGS) entry which is preliminary data.</text>
</comment>
<evidence type="ECO:0000313" key="2">
    <source>
        <dbReference type="Proteomes" id="UP000580250"/>
    </source>
</evidence>
<gene>
    <name evidence="1" type="ORF">MENT_LOCUS3952</name>
</gene>
<dbReference type="EMBL" id="CAJEWN010000013">
    <property type="protein sequence ID" value="CAD2133268.1"/>
    <property type="molecule type" value="Genomic_DNA"/>
</dbReference>
<evidence type="ECO:0000313" key="1">
    <source>
        <dbReference type="EMBL" id="CAD2133268.1"/>
    </source>
</evidence>